<keyword evidence="1" id="KW-0732">Signal</keyword>
<accession>A0ABY4K6F2</accession>
<dbReference type="NCBIfam" id="TIGR04183">
    <property type="entry name" value="Por_Secre_tail"/>
    <property type="match status" value="1"/>
</dbReference>
<keyword evidence="4" id="KW-1185">Reference proteome</keyword>
<dbReference type="Proteomes" id="UP000830552">
    <property type="component" value="Chromosome"/>
</dbReference>
<evidence type="ECO:0000259" key="2">
    <source>
        <dbReference type="Pfam" id="PF18962"/>
    </source>
</evidence>
<dbReference type="InterPro" id="IPR026444">
    <property type="entry name" value="Secre_tail"/>
</dbReference>
<evidence type="ECO:0000256" key="1">
    <source>
        <dbReference type="ARBA" id="ARBA00022729"/>
    </source>
</evidence>
<sequence length="456" mass="48062">MVKNASFSLRKAVILFGLGLTGFVHSQSWENVGSSSVISAGNSSYNNLAVDALGNYYVSYYDVSVAQGSVQKFDGTSISYLGGSPGITQGTATYNALVADNQGNIYYSNQSFSPTTGMAVRKFSAGSWSVLTQATNSIVNYQALAVSSNNTLFAYGSDGSGTVRRYNSNGSWEQLGNAGFAGGATFAEMAVGSDNNVYACQVTGGTVNVYRISANASSSDSWTLVGGTPAGNAYSSDNSYSDIAMYNDTPFVVYVSSTAEGRKLNVKKFNGTSWVQVGNANFSDTVVNNTAIAVSPNGTPYVIAAVWDSSSSDNGRNFVYRFDASTGSWIKVGGNFISSGVSTFNDIAVDPVNNYLVVAYSENGTNLKRISLNALSVNDVKNNDSFSVYPNPTHGTVTIKSGSKIRSAEIISASGQTVNAKITDNQVDFSSTAKGFYLLKVTLENGATSVKKIIKE</sequence>
<protein>
    <submittedName>
        <fullName evidence="3">T9SS type A sorting domain-containing protein</fullName>
    </submittedName>
</protein>
<dbReference type="SUPFAM" id="SSF82171">
    <property type="entry name" value="DPP6 N-terminal domain-like"/>
    <property type="match status" value="1"/>
</dbReference>
<name>A0ABY4K6F2_9FLAO</name>
<evidence type="ECO:0000313" key="3">
    <source>
        <dbReference type="EMBL" id="UPQ76366.1"/>
    </source>
</evidence>
<proteinExistence type="predicted"/>
<dbReference type="Pfam" id="PF18962">
    <property type="entry name" value="Por_Secre_tail"/>
    <property type="match status" value="1"/>
</dbReference>
<dbReference type="RefSeq" id="WP_248393301.1">
    <property type="nucleotide sequence ID" value="NZ_CP096203.1"/>
</dbReference>
<gene>
    <name evidence="3" type="ORF">M0D58_02175</name>
</gene>
<dbReference type="EMBL" id="CP096203">
    <property type="protein sequence ID" value="UPQ76366.1"/>
    <property type="molecule type" value="Genomic_DNA"/>
</dbReference>
<feature type="domain" description="Secretion system C-terminal sorting" evidence="2">
    <location>
        <begin position="388"/>
        <end position="454"/>
    </location>
</feature>
<evidence type="ECO:0000313" key="4">
    <source>
        <dbReference type="Proteomes" id="UP000830552"/>
    </source>
</evidence>
<organism evidence="3 4">
    <name type="scientific">Chryseobacterium nepalense</name>
    <dbReference type="NCBI Taxonomy" id="1854498"/>
    <lineage>
        <taxon>Bacteria</taxon>
        <taxon>Pseudomonadati</taxon>
        <taxon>Bacteroidota</taxon>
        <taxon>Flavobacteriia</taxon>
        <taxon>Flavobacteriales</taxon>
        <taxon>Weeksellaceae</taxon>
        <taxon>Chryseobacterium group</taxon>
        <taxon>Chryseobacterium</taxon>
    </lineage>
</organism>
<reference evidence="3" key="1">
    <citation type="submission" date="2022-04" db="EMBL/GenBank/DDBJ databases">
        <title>Evolutionary, genomic, and biogeographic characterization of Chryseobacterium nepalense represented by a plastic-degrading bacterium AC3.</title>
        <authorList>
            <person name="Yin Z."/>
            <person name="Liu X."/>
            <person name="Wang D."/>
            <person name="Xie Z."/>
        </authorList>
    </citation>
    <scope>NUCLEOTIDE SEQUENCE</scope>
    <source>
        <strain evidence="3">AC3</strain>
    </source>
</reference>